<dbReference type="SUPFAM" id="SSF52980">
    <property type="entry name" value="Restriction endonuclease-like"/>
    <property type="match status" value="1"/>
</dbReference>
<name>K9W5D7_9CYAN</name>
<protein>
    <recommendedName>
        <fullName evidence="1">Putative restriction endonuclease domain-containing protein</fullName>
    </recommendedName>
</protein>
<dbReference type="PANTHER" id="PTHR36558:SF1">
    <property type="entry name" value="RESTRICTION ENDONUCLEASE DOMAIN-CONTAINING PROTEIN-RELATED"/>
    <property type="match status" value="1"/>
</dbReference>
<reference evidence="2 3" key="1">
    <citation type="submission" date="2012-06" db="EMBL/GenBank/DDBJ databases">
        <title>Finished chromosome of genome of Crinalium epipsammum PCC 9333.</title>
        <authorList>
            <consortium name="US DOE Joint Genome Institute"/>
            <person name="Gugger M."/>
            <person name="Coursin T."/>
            <person name="Rippka R."/>
            <person name="Tandeau De Marsac N."/>
            <person name="Huntemann M."/>
            <person name="Wei C.-L."/>
            <person name="Han J."/>
            <person name="Detter J.C."/>
            <person name="Han C."/>
            <person name="Tapia R."/>
            <person name="Davenport K."/>
            <person name="Daligault H."/>
            <person name="Erkkila T."/>
            <person name="Gu W."/>
            <person name="Munk A.C.C."/>
            <person name="Teshima H."/>
            <person name="Xu Y."/>
            <person name="Chain P."/>
            <person name="Chen A."/>
            <person name="Krypides N."/>
            <person name="Mavromatis K."/>
            <person name="Markowitz V."/>
            <person name="Szeto E."/>
            <person name="Ivanova N."/>
            <person name="Mikhailova N."/>
            <person name="Ovchinnikova G."/>
            <person name="Pagani I."/>
            <person name="Pati A."/>
            <person name="Goodwin L."/>
            <person name="Peters L."/>
            <person name="Pitluck S."/>
            <person name="Woyke T."/>
            <person name="Kerfeld C."/>
        </authorList>
    </citation>
    <scope>NUCLEOTIDE SEQUENCE [LARGE SCALE GENOMIC DNA]</scope>
    <source>
        <strain evidence="2 3">PCC 9333</strain>
    </source>
</reference>
<dbReference type="Gene3D" id="3.90.1570.10">
    <property type="entry name" value="tt1808, chain A"/>
    <property type="match status" value="1"/>
</dbReference>
<dbReference type="InterPro" id="IPR008538">
    <property type="entry name" value="Uma2"/>
</dbReference>
<evidence type="ECO:0000259" key="1">
    <source>
        <dbReference type="Pfam" id="PF05685"/>
    </source>
</evidence>
<dbReference type="InterPro" id="IPR011335">
    <property type="entry name" value="Restrct_endonuc-II-like"/>
</dbReference>
<keyword evidence="3" id="KW-1185">Reference proteome</keyword>
<dbReference type="AlphaFoldDB" id="K9W5D7"/>
<dbReference type="STRING" id="1173022.Cri9333_4180"/>
<accession>K9W5D7</accession>
<sequence length="191" mass="22181">MQATETKTTTPEQYLEIETLAEYKSEYYDGEVVPMAGGSPNHNRIALNFSGALNFALKGQKYDVFMTDMRLWIPRQRIYTYPDVMVVAGNLEFAEGRKDTITNPLLIVEVLSKSTKNFDLGEKFEFYRTIPTFQEYILIDQTKIHVEQFAKTTDNKWLLSEYEDENATLALTNLQFEIPLVDIYSRVEFNE</sequence>
<gene>
    <name evidence="2" type="ORF">Cri9333_4180</name>
</gene>
<dbReference type="EMBL" id="CP003620">
    <property type="protein sequence ID" value="AFZ14972.1"/>
    <property type="molecule type" value="Genomic_DNA"/>
</dbReference>
<evidence type="ECO:0000313" key="3">
    <source>
        <dbReference type="Proteomes" id="UP000010472"/>
    </source>
</evidence>
<proteinExistence type="predicted"/>
<dbReference type="PANTHER" id="PTHR36558">
    <property type="entry name" value="GLR1098 PROTEIN"/>
    <property type="match status" value="1"/>
</dbReference>
<dbReference type="eggNOG" id="COG4636">
    <property type="taxonomic scope" value="Bacteria"/>
</dbReference>
<dbReference type="Proteomes" id="UP000010472">
    <property type="component" value="Chromosome"/>
</dbReference>
<evidence type="ECO:0000313" key="2">
    <source>
        <dbReference type="EMBL" id="AFZ14972.1"/>
    </source>
</evidence>
<dbReference type="OrthoDB" id="422510at2"/>
<dbReference type="Pfam" id="PF05685">
    <property type="entry name" value="Uma2"/>
    <property type="match status" value="1"/>
</dbReference>
<dbReference type="InterPro" id="IPR012296">
    <property type="entry name" value="Nuclease_put_TT1808"/>
</dbReference>
<dbReference type="KEGG" id="cep:Cri9333_4180"/>
<dbReference type="CDD" id="cd06260">
    <property type="entry name" value="DUF820-like"/>
    <property type="match status" value="1"/>
</dbReference>
<organism evidence="2 3">
    <name type="scientific">Crinalium epipsammum PCC 9333</name>
    <dbReference type="NCBI Taxonomy" id="1173022"/>
    <lineage>
        <taxon>Bacteria</taxon>
        <taxon>Bacillati</taxon>
        <taxon>Cyanobacteriota</taxon>
        <taxon>Cyanophyceae</taxon>
        <taxon>Gomontiellales</taxon>
        <taxon>Gomontiellaceae</taxon>
        <taxon>Crinalium</taxon>
    </lineage>
</organism>
<dbReference type="RefSeq" id="WP_015205067.1">
    <property type="nucleotide sequence ID" value="NC_019753.1"/>
</dbReference>
<feature type="domain" description="Putative restriction endonuclease" evidence="1">
    <location>
        <begin position="11"/>
        <end position="172"/>
    </location>
</feature>
<dbReference type="HOGENOM" id="CLU_076312_6_0_3"/>
<dbReference type="PATRIC" id="fig|1173022.3.peg.4518"/>